<dbReference type="GO" id="GO:0061929">
    <property type="term" value="F:gamma-glutamylaminecyclotransferase activity"/>
    <property type="evidence" value="ECO:0007669"/>
    <property type="project" value="InterPro"/>
</dbReference>
<evidence type="ECO:0000259" key="3">
    <source>
        <dbReference type="Pfam" id="PF06094"/>
    </source>
</evidence>
<dbReference type="GO" id="GO:0016740">
    <property type="term" value="F:transferase activity"/>
    <property type="evidence" value="ECO:0007669"/>
    <property type="project" value="UniProtKB-KW"/>
</dbReference>
<dbReference type="EMBL" id="CP043669">
    <property type="protein sequence ID" value="QEP91679.1"/>
    <property type="molecule type" value="Genomic_DNA"/>
</dbReference>
<gene>
    <name evidence="4" type="ORF">FZ929_13890</name>
</gene>
<dbReference type="PANTHER" id="PTHR12510:SF4">
    <property type="entry name" value="GAMMA-GLUTAMYLAMINECYCLOTRANSFERASE"/>
    <property type="match status" value="1"/>
</dbReference>
<dbReference type="InterPro" id="IPR039126">
    <property type="entry name" value="GGACT"/>
</dbReference>
<dbReference type="AlphaFoldDB" id="A0A5C2LJ00"/>
<keyword evidence="4" id="KW-0808">Transferase</keyword>
<protein>
    <recommendedName>
        <fullName evidence="2">Gamma-glutamylcyclotransferase family protein</fullName>
    </recommendedName>
</protein>
<dbReference type="GO" id="GO:0005829">
    <property type="term" value="C:cytosol"/>
    <property type="evidence" value="ECO:0007669"/>
    <property type="project" value="TreeGrafter"/>
</dbReference>
<feature type="domain" description="Gamma-glutamylcyclotransferase AIG2-like" evidence="3">
    <location>
        <begin position="3"/>
        <end position="110"/>
    </location>
</feature>
<name>A0A5C2LJ00_KLEPN</name>
<dbReference type="SUPFAM" id="SSF110857">
    <property type="entry name" value="Gamma-glutamyl cyclotransferase-like"/>
    <property type="match status" value="1"/>
</dbReference>
<dbReference type="InterPro" id="IPR009288">
    <property type="entry name" value="AIG2-like_dom"/>
</dbReference>
<evidence type="ECO:0000313" key="5">
    <source>
        <dbReference type="Proteomes" id="UP000325096"/>
    </source>
</evidence>
<organism evidence="4 5">
    <name type="scientific">Klebsiella pneumoniae</name>
    <dbReference type="NCBI Taxonomy" id="573"/>
    <lineage>
        <taxon>Bacteria</taxon>
        <taxon>Pseudomonadati</taxon>
        <taxon>Pseudomonadota</taxon>
        <taxon>Gammaproteobacteria</taxon>
        <taxon>Enterobacterales</taxon>
        <taxon>Enterobacteriaceae</taxon>
        <taxon>Klebsiella/Raoultella group</taxon>
        <taxon>Klebsiella</taxon>
        <taxon>Klebsiella pneumoniae complex</taxon>
    </lineage>
</organism>
<evidence type="ECO:0000256" key="2">
    <source>
        <dbReference type="RuleBase" id="RU367036"/>
    </source>
</evidence>
<comment type="similarity">
    <text evidence="1 2">Belongs to the gamma-glutamylcyclotransferase family.</text>
</comment>
<evidence type="ECO:0000313" key="4">
    <source>
        <dbReference type="EMBL" id="QEP91679.1"/>
    </source>
</evidence>
<dbReference type="InterPro" id="IPR036568">
    <property type="entry name" value="GGCT-like_sf"/>
</dbReference>
<dbReference type="Gene3D" id="3.10.490.10">
    <property type="entry name" value="Gamma-glutamyl cyclotransferase-like"/>
    <property type="match status" value="1"/>
</dbReference>
<dbReference type="FunFam" id="3.10.490.10:FF:000001">
    <property type="entry name" value="Gamma-glutamylcyclotransferase ytfP"/>
    <property type="match status" value="1"/>
</dbReference>
<reference evidence="4 5" key="1">
    <citation type="submission" date="2019-08" db="EMBL/GenBank/DDBJ databases">
        <title>Emergence of NDM-5-producing hypervirulent Klebsiella pneumoniae from clinical infections.</title>
        <authorList>
            <person name="Shen Z."/>
            <person name="Zhang H."/>
            <person name="Li M."/>
        </authorList>
    </citation>
    <scope>NUCLEOTIDE SEQUENCE [LARGE SCALE GENOMIC DNA]</scope>
    <source>
        <strain evidence="4 5">RJ18-06</strain>
    </source>
</reference>
<dbReference type="Proteomes" id="UP000325096">
    <property type="component" value="Chromosome"/>
</dbReference>
<dbReference type="PANTHER" id="PTHR12510">
    <property type="entry name" value="TROPONIN C-AKIN-1 PROTEIN"/>
    <property type="match status" value="1"/>
</dbReference>
<proteinExistence type="inferred from homology"/>
<sequence length="115" mass="13003">MRIFVYGSLRRKQGNSHWMTNAQWLGAHSVDDYQLYSTGHYPGAVPGEGTVHGEVYRIDASTLAELDALRTKGGGEYARHLIQTPYGSAWMYVYQRSVEGCTLIANGNWLDRDQY</sequence>
<dbReference type="Pfam" id="PF06094">
    <property type="entry name" value="GGACT"/>
    <property type="match status" value="1"/>
</dbReference>
<dbReference type="CDD" id="cd06661">
    <property type="entry name" value="GGCT_like"/>
    <property type="match status" value="1"/>
</dbReference>
<evidence type="ECO:0000256" key="1">
    <source>
        <dbReference type="ARBA" id="ARBA00008861"/>
    </source>
</evidence>
<dbReference type="InterPro" id="IPR013024">
    <property type="entry name" value="GGCT-like"/>
</dbReference>
<accession>A0A5C2LJ00</accession>